<name>A0AAE9MQQ8_9FLAO</name>
<accession>A0AAE9MQQ8</accession>
<proteinExistence type="predicted"/>
<protein>
    <submittedName>
        <fullName evidence="1">Uncharacterized protein</fullName>
    </submittedName>
</protein>
<gene>
    <name evidence="1" type="ORF">HER15_14145</name>
</gene>
<dbReference type="AlphaFoldDB" id="A0AAE9MQQ8"/>
<evidence type="ECO:0000313" key="1">
    <source>
        <dbReference type="EMBL" id="UTD16549.1"/>
    </source>
</evidence>
<reference evidence="1" key="1">
    <citation type="submission" date="2020-04" db="EMBL/GenBank/DDBJ databases">
        <title>Tenacibaculum mesophilum bac2.</title>
        <authorList>
            <person name="Li M."/>
        </authorList>
    </citation>
    <scope>NUCLEOTIDE SEQUENCE</scope>
    <source>
        <strain evidence="1">Bac2</strain>
    </source>
</reference>
<sequence>MKNYTEKELLYKIENFRPENDDFTPLENLFNELYDNFLKKHTSNKAIVTLFKVLERFSEVSEPNVFWNIMYSLEDMDGFEQEYVNSLKRKASDITIMNLNALFNSNVTYVGNEKMEDLLDYIINNPNTSSSTVKYIKEEFVKIEEEKVKEEIELKEKTSDKNIKEKNKKWWELWK</sequence>
<evidence type="ECO:0000313" key="2">
    <source>
        <dbReference type="Proteomes" id="UP001056837"/>
    </source>
</evidence>
<dbReference type="RefSeq" id="WP_253679820.1">
    <property type="nucleotide sequence ID" value="NZ_CP050861.1"/>
</dbReference>
<dbReference type="EMBL" id="CP050861">
    <property type="protein sequence ID" value="UTD16549.1"/>
    <property type="molecule type" value="Genomic_DNA"/>
</dbReference>
<organism evidence="1 2">
    <name type="scientific">Tenacibaculum mesophilum</name>
    <dbReference type="NCBI Taxonomy" id="104268"/>
    <lineage>
        <taxon>Bacteria</taxon>
        <taxon>Pseudomonadati</taxon>
        <taxon>Bacteroidota</taxon>
        <taxon>Flavobacteriia</taxon>
        <taxon>Flavobacteriales</taxon>
        <taxon>Flavobacteriaceae</taxon>
        <taxon>Tenacibaculum</taxon>
    </lineage>
</organism>
<dbReference type="Proteomes" id="UP001056837">
    <property type="component" value="Chromosome"/>
</dbReference>